<dbReference type="InterPro" id="IPR020846">
    <property type="entry name" value="MFS_dom"/>
</dbReference>
<gene>
    <name evidence="8" type="ORF">HINF_LOCUS34530</name>
    <name evidence="9" type="ORF">HINF_LOCUS68165</name>
</gene>
<evidence type="ECO:0000256" key="6">
    <source>
        <dbReference type="SAM" id="Phobius"/>
    </source>
</evidence>
<keyword evidence="4 6" id="KW-1133">Transmembrane helix</keyword>
<dbReference type="AlphaFoldDB" id="A0AA86U875"/>
<feature type="transmembrane region" description="Helical" evidence="6">
    <location>
        <begin position="104"/>
        <end position="122"/>
    </location>
</feature>
<evidence type="ECO:0000256" key="1">
    <source>
        <dbReference type="ARBA" id="ARBA00004141"/>
    </source>
</evidence>
<proteinExistence type="predicted"/>
<dbReference type="EMBL" id="CAXDID020000480">
    <property type="protein sequence ID" value="CAL6095886.1"/>
    <property type="molecule type" value="Genomic_DNA"/>
</dbReference>
<feature type="transmembrane region" description="Helical" evidence="6">
    <location>
        <begin position="195"/>
        <end position="214"/>
    </location>
</feature>
<evidence type="ECO:0000256" key="5">
    <source>
        <dbReference type="ARBA" id="ARBA00023136"/>
    </source>
</evidence>
<feature type="transmembrane region" description="Helical" evidence="6">
    <location>
        <begin position="226"/>
        <end position="248"/>
    </location>
</feature>
<dbReference type="SUPFAM" id="SSF103473">
    <property type="entry name" value="MFS general substrate transporter"/>
    <property type="match status" value="1"/>
</dbReference>
<comment type="subcellular location">
    <subcellularLocation>
        <location evidence="1">Membrane</location>
        <topology evidence="1">Multi-pass membrane protein</topology>
    </subcellularLocation>
</comment>
<name>A0AA86U875_9EUKA</name>
<evidence type="ECO:0000256" key="4">
    <source>
        <dbReference type="ARBA" id="ARBA00022989"/>
    </source>
</evidence>
<dbReference type="GO" id="GO:0022857">
    <property type="term" value="F:transmembrane transporter activity"/>
    <property type="evidence" value="ECO:0007669"/>
    <property type="project" value="InterPro"/>
</dbReference>
<feature type="transmembrane region" description="Helical" evidence="6">
    <location>
        <begin position="254"/>
        <end position="273"/>
    </location>
</feature>
<dbReference type="Pfam" id="PF07690">
    <property type="entry name" value="MFS_1"/>
    <property type="match status" value="1"/>
</dbReference>
<dbReference type="PANTHER" id="PTHR42718:SF9">
    <property type="entry name" value="MAJOR FACILITATOR SUPERFAMILY MULTIDRUG TRANSPORTER MFSC"/>
    <property type="match status" value="1"/>
</dbReference>
<evidence type="ECO:0000259" key="7">
    <source>
        <dbReference type="PROSITE" id="PS50850"/>
    </source>
</evidence>
<dbReference type="Gene3D" id="1.20.1250.20">
    <property type="entry name" value="MFS general substrate transporter like domains"/>
    <property type="match status" value="2"/>
</dbReference>
<keyword evidence="2" id="KW-0813">Transport</keyword>
<dbReference type="Proteomes" id="UP001642409">
    <property type="component" value="Unassembled WGS sequence"/>
</dbReference>
<dbReference type="PANTHER" id="PTHR42718">
    <property type="entry name" value="MAJOR FACILITATOR SUPERFAMILY MULTIDRUG TRANSPORTER MFSC"/>
    <property type="match status" value="1"/>
</dbReference>
<evidence type="ECO:0000313" key="9">
    <source>
        <dbReference type="EMBL" id="CAL6095886.1"/>
    </source>
</evidence>
<comment type="caution">
    <text evidence="8">The sequence shown here is derived from an EMBL/GenBank/DDBJ whole genome shotgun (WGS) entry which is preliminary data.</text>
</comment>
<dbReference type="InterPro" id="IPR011701">
    <property type="entry name" value="MFS"/>
</dbReference>
<organism evidence="8">
    <name type="scientific">Hexamita inflata</name>
    <dbReference type="NCBI Taxonomy" id="28002"/>
    <lineage>
        <taxon>Eukaryota</taxon>
        <taxon>Metamonada</taxon>
        <taxon>Diplomonadida</taxon>
        <taxon>Hexamitidae</taxon>
        <taxon>Hexamitinae</taxon>
        <taxon>Hexamita</taxon>
    </lineage>
</organism>
<accession>A0AA86U875</accession>
<dbReference type="GO" id="GO:0016020">
    <property type="term" value="C:membrane"/>
    <property type="evidence" value="ECO:0007669"/>
    <property type="project" value="UniProtKB-SubCell"/>
</dbReference>
<keyword evidence="10" id="KW-1185">Reference proteome</keyword>
<dbReference type="InterPro" id="IPR036259">
    <property type="entry name" value="MFS_trans_sf"/>
</dbReference>
<sequence length="531" mass="58418">MQESTIEQSQEQRFNTVQKSAFKSKNLILGQSKISAMVPALLVTNLTTKLDEISMNLALPIIQKDLNLSESSAQWLSATFFIAAAAFAIPLGKLSDSFGLINTFIALLLLCTVVRLACFFTTNFPLLLVLRFITGALAAGCIALRNALNTRYPSKEQQSKAIGITMILNQLCYQLCSIIIPLISGYFLKKIDWKYQFVIASALSLISAIMLIPFENPAPIKKKTKSDIFGSLFITLTVSFFCLIFTLISSKHYVGAGICFVASIIFGVSFVFVEKKHPDPVLPLKIMTNPVSDLFIQNVLNWMTGAANGWLLPQLLDDASISGIVSAIGALLTLITAIVCPIITKKVVNRFVLQFGYVFSTICIVMQIIFARNTMAYMILYVIIGFFSSIVMQTIYPMTLLSVSAQYSSLVSAFPTTSRTIGNSMSLSIFSSITMLVHDALIKKNNDEKLSFIRGAQASLSLVVLLSLIGLFDAIFRIGNSRLEQGKKGFKQNMIREHKEKEDNEGLLLLRDVAANLSTDGIKIFDDESAG</sequence>
<evidence type="ECO:0000313" key="10">
    <source>
        <dbReference type="Proteomes" id="UP001642409"/>
    </source>
</evidence>
<feature type="transmembrane region" description="Helical" evidence="6">
    <location>
        <begin position="351"/>
        <end position="370"/>
    </location>
</feature>
<reference evidence="9 10" key="2">
    <citation type="submission" date="2024-07" db="EMBL/GenBank/DDBJ databases">
        <authorList>
            <person name="Akdeniz Z."/>
        </authorList>
    </citation>
    <scope>NUCLEOTIDE SEQUENCE [LARGE SCALE GENOMIC DNA]</scope>
</reference>
<feature type="transmembrane region" description="Helical" evidence="6">
    <location>
        <begin position="458"/>
        <end position="478"/>
    </location>
</feature>
<dbReference type="PROSITE" id="PS50850">
    <property type="entry name" value="MFS"/>
    <property type="match status" value="1"/>
</dbReference>
<dbReference type="EMBL" id="CATOUU010000767">
    <property type="protein sequence ID" value="CAI9946885.1"/>
    <property type="molecule type" value="Genomic_DNA"/>
</dbReference>
<feature type="transmembrane region" description="Helical" evidence="6">
    <location>
        <begin position="376"/>
        <end position="399"/>
    </location>
</feature>
<evidence type="ECO:0000256" key="3">
    <source>
        <dbReference type="ARBA" id="ARBA00022692"/>
    </source>
</evidence>
<evidence type="ECO:0000313" key="8">
    <source>
        <dbReference type="EMBL" id="CAI9946885.1"/>
    </source>
</evidence>
<feature type="domain" description="Major facilitator superfamily (MFS) profile" evidence="7">
    <location>
        <begin position="37"/>
        <end position="482"/>
    </location>
</feature>
<keyword evidence="5 6" id="KW-0472">Membrane</keyword>
<protein>
    <submittedName>
        <fullName evidence="8">Major facilitator superfamily protein</fullName>
    </submittedName>
    <submittedName>
        <fullName evidence="9">Major_facilitator superfamily protein</fullName>
    </submittedName>
</protein>
<feature type="transmembrane region" description="Helical" evidence="6">
    <location>
        <begin position="160"/>
        <end position="183"/>
    </location>
</feature>
<reference evidence="8" key="1">
    <citation type="submission" date="2023-06" db="EMBL/GenBank/DDBJ databases">
        <authorList>
            <person name="Kurt Z."/>
        </authorList>
    </citation>
    <scope>NUCLEOTIDE SEQUENCE</scope>
</reference>
<feature type="transmembrane region" description="Helical" evidence="6">
    <location>
        <begin position="294"/>
        <end position="312"/>
    </location>
</feature>
<keyword evidence="3 6" id="KW-0812">Transmembrane</keyword>
<evidence type="ECO:0000256" key="2">
    <source>
        <dbReference type="ARBA" id="ARBA00022448"/>
    </source>
</evidence>
<feature type="transmembrane region" description="Helical" evidence="6">
    <location>
        <begin position="128"/>
        <end position="148"/>
    </location>
</feature>
<feature type="transmembrane region" description="Helical" evidence="6">
    <location>
        <begin position="324"/>
        <end position="344"/>
    </location>
</feature>
<feature type="transmembrane region" description="Helical" evidence="6">
    <location>
        <begin position="73"/>
        <end position="92"/>
    </location>
</feature>